<dbReference type="InterPro" id="IPR057089">
    <property type="entry name" value="C2_TIP"/>
</dbReference>
<dbReference type="EMBL" id="KQ241810">
    <property type="protein sequence ID" value="KNC83768.1"/>
    <property type="molecule type" value="Genomic_DNA"/>
</dbReference>
<comment type="similarity">
    <text evidence="2">Belongs to the TIP family.</text>
</comment>
<keyword evidence="5 8" id="KW-1133">Transmembrane helix</keyword>
<reference evidence="11 12" key="1">
    <citation type="submission" date="2011-02" db="EMBL/GenBank/DDBJ databases">
        <title>The Genome Sequence of Sphaeroforma arctica JP610.</title>
        <authorList>
            <consortium name="The Broad Institute Genome Sequencing Platform"/>
            <person name="Russ C."/>
            <person name="Cuomo C."/>
            <person name="Young S.K."/>
            <person name="Zeng Q."/>
            <person name="Gargeya S."/>
            <person name="Alvarado L."/>
            <person name="Berlin A."/>
            <person name="Chapman S.B."/>
            <person name="Chen Z."/>
            <person name="Freedman E."/>
            <person name="Gellesch M."/>
            <person name="Goldberg J."/>
            <person name="Griggs A."/>
            <person name="Gujja S."/>
            <person name="Heilman E."/>
            <person name="Heiman D."/>
            <person name="Howarth C."/>
            <person name="Mehta T."/>
            <person name="Neiman D."/>
            <person name="Pearson M."/>
            <person name="Roberts A."/>
            <person name="Saif S."/>
            <person name="Shea T."/>
            <person name="Shenoy N."/>
            <person name="Sisk P."/>
            <person name="Stolte C."/>
            <person name="Sykes S."/>
            <person name="White J."/>
            <person name="Yandava C."/>
            <person name="Burger G."/>
            <person name="Gray M.W."/>
            <person name="Holland P.W.H."/>
            <person name="King N."/>
            <person name="Lang F.B.F."/>
            <person name="Roger A.J."/>
            <person name="Ruiz-Trillo I."/>
            <person name="Haas B."/>
            <person name="Nusbaum C."/>
            <person name="Birren B."/>
        </authorList>
    </citation>
    <scope>NUCLEOTIDE SEQUENCE [LARGE SCALE GENOMIC DNA]</scope>
    <source>
        <strain evidence="11 12">JP610</strain>
    </source>
</reference>
<comment type="subcellular location">
    <subcellularLocation>
        <location evidence="1">Membrane</location>
        <topology evidence="1">Single-pass type I membrane protein</topology>
    </subcellularLocation>
</comment>
<evidence type="ECO:0000256" key="5">
    <source>
        <dbReference type="ARBA" id="ARBA00022989"/>
    </source>
</evidence>
<proteinExistence type="inferred from homology"/>
<keyword evidence="4 9" id="KW-0732">Signal</keyword>
<dbReference type="InterPro" id="IPR024881">
    <property type="entry name" value="Tip"/>
</dbReference>
<dbReference type="AlphaFoldDB" id="A0A0L0G6C4"/>
<keyword evidence="6 8" id="KW-0472">Membrane</keyword>
<organism evidence="11 12">
    <name type="scientific">Sphaeroforma arctica JP610</name>
    <dbReference type="NCBI Taxonomy" id="667725"/>
    <lineage>
        <taxon>Eukaryota</taxon>
        <taxon>Ichthyosporea</taxon>
        <taxon>Ichthyophonida</taxon>
        <taxon>Sphaeroforma</taxon>
    </lineage>
</organism>
<dbReference type="Pfam" id="PF23122">
    <property type="entry name" value="C2_ITFG1"/>
    <property type="match status" value="1"/>
</dbReference>
<evidence type="ECO:0000256" key="8">
    <source>
        <dbReference type="SAM" id="Phobius"/>
    </source>
</evidence>
<dbReference type="Pfam" id="PF13517">
    <property type="entry name" value="FG-GAP_3"/>
    <property type="match status" value="2"/>
</dbReference>
<dbReference type="SUPFAM" id="SSF69318">
    <property type="entry name" value="Integrin alpha N-terminal domain"/>
    <property type="match status" value="1"/>
</dbReference>
<dbReference type="Proteomes" id="UP000054560">
    <property type="component" value="Unassembled WGS sequence"/>
</dbReference>
<evidence type="ECO:0000256" key="6">
    <source>
        <dbReference type="ARBA" id="ARBA00023136"/>
    </source>
</evidence>
<evidence type="ECO:0000259" key="10">
    <source>
        <dbReference type="Pfam" id="PF23122"/>
    </source>
</evidence>
<keyword evidence="12" id="KW-1185">Reference proteome</keyword>
<keyword evidence="3 8" id="KW-0812">Transmembrane</keyword>
<feature type="transmembrane region" description="Helical" evidence="8">
    <location>
        <begin position="594"/>
        <end position="616"/>
    </location>
</feature>
<evidence type="ECO:0000256" key="3">
    <source>
        <dbReference type="ARBA" id="ARBA00022692"/>
    </source>
</evidence>
<dbReference type="PANTHER" id="PTHR13412:SF0">
    <property type="entry name" value="T-CELL IMMUNOMODULATORY PROTEIN"/>
    <property type="match status" value="1"/>
</dbReference>
<dbReference type="RefSeq" id="XP_014157670.1">
    <property type="nucleotide sequence ID" value="XM_014302195.1"/>
</dbReference>
<gene>
    <name evidence="11" type="ORF">SARC_03992</name>
</gene>
<evidence type="ECO:0000313" key="12">
    <source>
        <dbReference type="Proteomes" id="UP000054560"/>
    </source>
</evidence>
<feature type="domain" description="T-cell immunomodulatory protein TIP C2" evidence="10">
    <location>
        <begin position="488"/>
        <end position="588"/>
    </location>
</feature>
<evidence type="ECO:0000256" key="7">
    <source>
        <dbReference type="ARBA" id="ARBA00023180"/>
    </source>
</evidence>
<evidence type="ECO:0000256" key="1">
    <source>
        <dbReference type="ARBA" id="ARBA00004479"/>
    </source>
</evidence>
<dbReference type="PANTHER" id="PTHR13412">
    <property type="entry name" value="T-CELL IMMUNOMODULATORY PROTEIN HOMOLOG"/>
    <property type="match status" value="1"/>
</dbReference>
<evidence type="ECO:0000256" key="4">
    <source>
        <dbReference type="ARBA" id="ARBA00022729"/>
    </source>
</evidence>
<evidence type="ECO:0000256" key="2">
    <source>
        <dbReference type="ARBA" id="ARBA00006496"/>
    </source>
</evidence>
<feature type="chain" id="PRO_5005538690" description="T-cell immunomodulatory protein TIP C2 domain-containing protein" evidence="9">
    <location>
        <begin position="27"/>
        <end position="640"/>
    </location>
</feature>
<accession>A0A0L0G6C4</accession>
<name>A0A0L0G6C4_9EUKA</name>
<dbReference type="OrthoDB" id="10250728at2759"/>
<sequence length="640" mass="68769">MFVFNKMRVGTLLCIPLCGLLPIALGSSSWEDSTATAGLSDVEGITVAFGDLNADRHTDLFFVNGNVVSVAFSDGDSGETFEVSETINCTVAGSGGSATPIIHNVVATDMNNDGRLDVVVTYTEADTTAIWLCLGSADANGFSNSSVVDTNGTDISGQPAVLDYNGDGFNDFLVQSPTNGRGVLLYKSSDPDSLVSEPTYVFSSQSEVNATTTEALPAISVPHSNAFVDLNGDCLADLVVTTKEGIEFWLNIPGEGISSATRTLLKLPVGVLYTNLGQLSFDDIDSDGAMDIVVPVCTVSDSVCTTSQVLILYNSATIDRDSRCQAASNWGFGKRYTLQVLADVNFVPYKPGDTNSPPIALRTGCLDFDGFPDAVGVAIVSASGKKSLVLFMNQDCEDIPGINQNTMNVCDRRGFLPVIEPVVSDVTDPIVGAFFDYEENIILDLVVIAQSTTGTVIPRILKQSLVNDAFFVKVTVLNGVDMNADPLPYGVNTIGAAVGLQFVDIYGQDQTRIAAQQSLTCYQSLQTGYSVIGLGRTTNYIDDLTTAIAYTGNGVINSQTWNAVLPNSQLVIAPYQPDQPVDWTMKLFLVPNNVVLWVSLSLVVGCCVLTILYLLLHFREKWEDEQEKRRTDHLFNFNAM</sequence>
<dbReference type="eggNOG" id="KOG4550">
    <property type="taxonomic scope" value="Eukaryota"/>
</dbReference>
<dbReference type="InterPro" id="IPR013517">
    <property type="entry name" value="FG-GAP"/>
</dbReference>
<dbReference type="Gene3D" id="2.130.10.130">
    <property type="entry name" value="Integrin alpha, N-terminal"/>
    <property type="match status" value="1"/>
</dbReference>
<feature type="signal peptide" evidence="9">
    <location>
        <begin position="1"/>
        <end position="26"/>
    </location>
</feature>
<protein>
    <recommendedName>
        <fullName evidence="10">T-cell immunomodulatory protein TIP C2 domain-containing protein</fullName>
    </recommendedName>
</protein>
<dbReference type="InterPro" id="IPR028994">
    <property type="entry name" value="Integrin_alpha_N"/>
</dbReference>
<dbReference type="GeneID" id="25904496"/>
<evidence type="ECO:0000256" key="9">
    <source>
        <dbReference type="SAM" id="SignalP"/>
    </source>
</evidence>
<keyword evidence="7" id="KW-0325">Glycoprotein</keyword>
<dbReference type="GO" id="GO:0005886">
    <property type="term" value="C:plasma membrane"/>
    <property type="evidence" value="ECO:0007669"/>
    <property type="project" value="TreeGrafter"/>
</dbReference>
<evidence type="ECO:0000313" key="11">
    <source>
        <dbReference type="EMBL" id="KNC83768.1"/>
    </source>
</evidence>